<dbReference type="AlphaFoldDB" id="A0A9C7GDW9"/>
<dbReference type="Pfam" id="PF01841">
    <property type="entry name" value="Transglut_core"/>
    <property type="match status" value="1"/>
</dbReference>
<dbReference type="RefSeq" id="WP_230498915.1">
    <property type="nucleotide sequence ID" value="NZ_CAKJTG010000040.1"/>
</dbReference>
<feature type="transmembrane region" description="Helical" evidence="2">
    <location>
        <begin position="610"/>
        <end position="628"/>
    </location>
</feature>
<feature type="compositionally biased region" description="Basic and acidic residues" evidence="1">
    <location>
        <begin position="572"/>
        <end position="583"/>
    </location>
</feature>
<dbReference type="SUPFAM" id="SSF54001">
    <property type="entry name" value="Cysteine proteinases"/>
    <property type="match status" value="1"/>
</dbReference>
<dbReference type="SMART" id="SM00460">
    <property type="entry name" value="TGc"/>
    <property type="match status" value="1"/>
</dbReference>
<keyword evidence="2" id="KW-1133">Transmembrane helix</keyword>
<dbReference type="PANTHER" id="PTHR42736:SF1">
    <property type="entry name" value="PROTEIN-GLUTAMINE GAMMA-GLUTAMYLTRANSFERASE"/>
    <property type="match status" value="1"/>
</dbReference>
<evidence type="ECO:0000256" key="1">
    <source>
        <dbReference type="SAM" id="MobiDB-lite"/>
    </source>
</evidence>
<feature type="transmembrane region" description="Helical" evidence="2">
    <location>
        <begin position="114"/>
        <end position="135"/>
    </location>
</feature>
<feature type="transmembrane region" description="Helical" evidence="2">
    <location>
        <begin position="39"/>
        <end position="55"/>
    </location>
</feature>
<feature type="transmembrane region" description="Helical" evidence="2">
    <location>
        <begin position="167"/>
        <end position="187"/>
    </location>
</feature>
<gene>
    <name evidence="4" type="ORF">NEOCIP111885_04328</name>
</gene>
<name>A0A9C7GDW9_9BACI</name>
<dbReference type="PANTHER" id="PTHR42736">
    <property type="entry name" value="PROTEIN-GLUTAMINE GAMMA-GLUTAMYLTRANSFERASE"/>
    <property type="match status" value="1"/>
</dbReference>
<feature type="transmembrane region" description="Helical" evidence="2">
    <location>
        <begin position="12"/>
        <end position="27"/>
    </location>
</feature>
<reference evidence="4" key="1">
    <citation type="submission" date="2021-10" db="EMBL/GenBank/DDBJ databases">
        <authorList>
            <person name="Criscuolo A."/>
        </authorList>
    </citation>
    <scope>NUCLEOTIDE SEQUENCE</scope>
    <source>
        <strain evidence="4">CIP111885</strain>
    </source>
</reference>
<feature type="transmembrane region" description="Helical" evidence="2">
    <location>
        <begin position="202"/>
        <end position="220"/>
    </location>
</feature>
<dbReference type="InterPro" id="IPR002931">
    <property type="entry name" value="Transglutaminase-like"/>
</dbReference>
<dbReference type="Pfam" id="PF11992">
    <property type="entry name" value="TgpA_N"/>
    <property type="match status" value="1"/>
</dbReference>
<dbReference type="Proteomes" id="UP000789845">
    <property type="component" value="Unassembled WGS sequence"/>
</dbReference>
<keyword evidence="5" id="KW-1185">Reference proteome</keyword>
<evidence type="ECO:0000259" key="3">
    <source>
        <dbReference type="SMART" id="SM00460"/>
    </source>
</evidence>
<feature type="domain" description="Transglutaminase-like" evidence="3">
    <location>
        <begin position="470"/>
        <end position="545"/>
    </location>
</feature>
<feature type="transmembrane region" description="Helical" evidence="2">
    <location>
        <begin position="67"/>
        <end position="89"/>
    </location>
</feature>
<evidence type="ECO:0000313" key="5">
    <source>
        <dbReference type="Proteomes" id="UP000789845"/>
    </source>
</evidence>
<evidence type="ECO:0000313" key="4">
    <source>
        <dbReference type="EMBL" id="CAG9610553.1"/>
    </source>
</evidence>
<dbReference type="InterPro" id="IPR021878">
    <property type="entry name" value="TgpA_N"/>
</dbReference>
<dbReference type="InterPro" id="IPR052901">
    <property type="entry name" value="Bact_TGase-like"/>
</dbReference>
<dbReference type="EMBL" id="CAKJTG010000040">
    <property type="protein sequence ID" value="CAG9610553.1"/>
    <property type="molecule type" value="Genomic_DNA"/>
</dbReference>
<accession>A0A9C7GDW9</accession>
<feature type="region of interest" description="Disordered" evidence="1">
    <location>
        <begin position="562"/>
        <end position="583"/>
    </location>
</feature>
<comment type="caution">
    <text evidence="4">The sequence shown here is derived from an EMBL/GenBank/DDBJ whole genome shotgun (WGS) entry which is preliminary data.</text>
</comment>
<organism evidence="4 5">
    <name type="scientific">Pseudoneobacillus rhizosphaerae</name>
    <dbReference type="NCBI Taxonomy" id="2880968"/>
    <lineage>
        <taxon>Bacteria</taxon>
        <taxon>Bacillati</taxon>
        <taxon>Bacillota</taxon>
        <taxon>Bacilli</taxon>
        <taxon>Bacillales</taxon>
        <taxon>Bacillaceae</taxon>
        <taxon>Pseudoneobacillus</taxon>
    </lineage>
</organism>
<feature type="transmembrane region" description="Helical" evidence="2">
    <location>
        <begin position="142"/>
        <end position="161"/>
    </location>
</feature>
<dbReference type="Gene3D" id="3.10.620.30">
    <property type="match status" value="1"/>
</dbReference>
<proteinExistence type="predicted"/>
<sequence length="729" mass="85313">MRTVNSKRDWGTFFLYAFGFVLLWEWIRPLKELTDTGYLYMFIFYIFLSFVMAFFHVRMWISSPIKIFYILSCVHVLYLEEAFFSPTWFKGIFADIINNFGLVLAGEWVELTNVFRTIMFFVLIWLMTYLIHYWLLNRKRIFLFFVVTLIYITVLDTFTPYSAKEAIIRTIVTGFAAMGILTLNRILTKENIGRDFSFSKRWMTLLSCLIVLSVTVGLIAPKAEPIWPDPVPFIKSLNDKSGGGTKTIGYGVDDSQLGGDFVGDNKVVFRAEVESKHYWKVETKDYYTGKGWIASDRQSERITFPIESVVPIYDFEGDVEVREQEAIIEPFISYPHLVYPFGVRQAHALDMEFLEFDPSIEKIYFENNRSTIGRYSLSYKVPKYSVTKLKQITSFQQARLDRMFTQKYLQVPATLPVEVKKLAEEITKGHETWFDKVRAVERYFDQAMFSYSQKDVAVPGRNEDYVAQFLFDTKVGYCDNFSTSMAVMLRTIGIPTRWVKGYSGGEYKQLGSNSRKVYEVTNNNAHSWLEVYFPGSGWLAFEPTPGFSNNVSLNFDTYKQETPKAETPAPVKKPEPVKPDRKEEVDNKATSTFSFKLFWLKIKLFFKNEWEWILITGLALALLAVIIYRKRSRWLPHYLLFRFKFKKNDDSFGLAYVALLKQLELYGLKRKSDQTLRDYAKYVDTFFSTREMTRLTDRYELLLYKGALKNGTWEETKELWENLIKKTIA</sequence>
<evidence type="ECO:0000256" key="2">
    <source>
        <dbReference type="SAM" id="Phobius"/>
    </source>
</evidence>
<protein>
    <recommendedName>
        <fullName evidence="3">Transglutaminase-like domain-containing protein</fullName>
    </recommendedName>
</protein>
<keyword evidence="2" id="KW-0812">Transmembrane</keyword>
<dbReference type="InterPro" id="IPR038765">
    <property type="entry name" value="Papain-like_cys_pep_sf"/>
</dbReference>
<keyword evidence="2" id="KW-0472">Membrane</keyword>